<keyword evidence="5" id="KW-0472">Membrane</keyword>
<dbReference type="Gramene" id="rna26513">
    <property type="protein sequence ID" value="RHN63769.1"/>
    <property type="gene ID" value="gene26513"/>
</dbReference>
<reference evidence="10" key="6">
    <citation type="journal article" date="2018" name="Nat. Plants">
        <title>Whole-genome landscape of Medicago truncatula symbiotic genes.</title>
        <authorList>
            <person name="Pecrix Y."/>
            <person name="Gamas P."/>
            <person name="Carrere S."/>
        </authorList>
    </citation>
    <scope>NUCLEOTIDE SEQUENCE</scope>
    <source>
        <tissue evidence="10">Leaves</tissue>
    </source>
</reference>
<dbReference type="Pfam" id="PF12734">
    <property type="entry name" value="CYSTM"/>
    <property type="match status" value="1"/>
</dbReference>
<evidence type="ECO:0000256" key="4">
    <source>
        <dbReference type="ARBA" id="ARBA00022989"/>
    </source>
</evidence>
<comment type="subcellular location">
    <subcellularLocation>
        <location evidence="1">Membrane</location>
        <topology evidence="1">Single-pass membrane protein</topology>
    </subcellularLocation>
</comment>
<evidence type="ECO:0000256" key="6">
    <source>
        <dbReference type="SAM" id="MobiDB-lite"/>
    </source>
</evidence>
<evidence type="ECO:0000256" key="5">
    <source>
        <dbReference type="ARBA" id="ARBA00023136"/>
    </source>
</evidence>
<feature type="domain" description="Cysteine-rich transmembrane" evidence="7">
    <location>
        <begin position="32"/>
        <end position="68"/>
    </location>
</feature>
<reference evidence="8 12" key="3">
    <citation type="journal article" date="2014" name="BMC Genomics">
        <title>An improved genome release (version Mt4.0) for the model legume Medicago truncatula.</title>
        <authorList>
            <person name="Tang H."/>
            <person name="Krishnakumar V."/>
            <person name="Bidwell S."/>
            <person name="Rosen B."/>
            <person name="Chan A."/>
            <person name="Zhou S."/>
            <person name="Gentzbittel L."/>
            <person name="Childs K.L."/>
            <person name="Yandell M."/>
            <person name="Gundlach H."/>
            <person name="Mayer K.F."/>
            <person name="Schwartz D.C."/>
            <person name="Town C.D."/>
        </authorList>
    </citation>
    <scope>GENOME REANNOTATION</scope>
    <source>
        <strain evidence="11 12">cv. Jemalong A17</strain>
    </source>
</reference>
<keyword evidence="3 10" id="KW-0812">Transmembrane</keyword>
<evidence type="ECO:0000313" key="8">
    <source>
        <dbReference type="EMBL" id="AES91381.1"/>
    </source>
</evidence>
<keyword evidence="4" id="KW-1133">Transmembrane helix</keyword>
<name>G7JU39_MEDTR</name>
<dbReference type="PANTHER" id="PTHR31568:SF131">
    <property type="entry name" value="CYSTEINE-RICH TRANSMEMBRANE CYSTM DOMAIN-CONTAINING PROTEIN-RELATED"/>
    <property type="match status" value="1"/>
</dbReference>
<dbReference type="Proteomes" id="UP000265566">
    <property type="component" value="Chromosome 4"/>
</dbReference>
<evidence type="ECO:0000256" key="3">
    <source>
        <dbReference type="ARBA" id="ARBA00022692"/>
    </source>
</evidence>
<dbReference type="AlphaFoldDB" id="G7JU39"/>
<proteinExistence type="evidence at transcript level"/>
<reference evidence="9" key="2">
    <citation type="submission" date="2012-05" db="EMBL/GenBank/DDBJ databases">
        <authorList>
            <person name="Krishnakumar V."/>
            <person name="Cheung F."/>
            <person name="Xiao Y."/>
            <person name="Chan A."/>
            <person name="Moskal W.A."/>
            <person name="Town C.D."/>
        </authorList>
    </citation>
    <scope>NUCLEOTIDE SEQUENCE</scope>
</reference>
<evidence type="ECO:0000313" key="10">
    <source>
        <dbReference type="EMBL" id="RHN63769.1"/>
    </source>
</evidence>
<dbReference type="InterPro" id="IPR028144">
    <property type="entry name" value="CYSTM_dom"/>
</dbReference>
<gene>
    <name evidence="8" type="ordered locus">MTR_4g112890</name>
    <name evidence="10" type="ORF">MtrunA17_Chr4g0061901</name>
</gene>
<evidence type="ECO:0000313" key="9">
    <source>
        <dbReference type="EMBL" id="AFK34007.1"/>
    </source>
</evidence>
<evidence type="ECO:0000313" key="13">
    <source>
        <dbReference type="Proteomes" id="UP000265566"/>
    </source>
</evidence>
<evidence type="ECO:0000259" key="7">
    <source>
        <dbReference type="Pfam" id="PF12734"/>
    </source>
</evidence>
<dbReference type="GO" id="GO:0005886">
    <property type="term" value="C:plasma membrane"/>
    <property type="evidence" value="ECO:0000318"/>
    <property type="project" value="GO_Central"/>
</dbReference>
<dbReference type="PANTHER" id="PTHR31568">
    <property type="entry name" value="RCG49325, ISOFORM CRA_A"/>
    <property type="match status" value="1"/>
</dbReference>
<dbReference type="HOGENOM" id="CLU_128451_2_0_1"/>
<keyword evidence="12" id="KW-1185">Reference proteome</keyword>
<dbReference type="EMBL" id="PSQE01000004">
    <property type="protein sequence ID" value="RHN63769.1"/>
    <property type="molecule type" value="Genomic_DNA"/>
</dbReference>
<evidence type="ECO:0000313" key="12">
    <source>
        <dbReference type="Proteomes" id="UP000002051"/>
    </source>
</evidence>
<protein>
    <submittedName>
        <fullName evidence="10">Putative cysteine-rich transmembrane CYSTM domain-containing protein</fullName>
    </submittedName>
</protein>
<dbReference type="EMBL" id="CM001220">
    <property type="protein sequence ID" value="AES91381.1"/>
    <property type="molecule type" value="Genomic_DNA"/>
</dbReference>
<dbReference type="ExpressionAtlas" id="G7JU39">
    <property type="expression patterns" value="differential"/>
</dbReference>
<evidence type="ECO:0000256" key="1">
    <source>
        <dbReference type="ARBA" id="ARBA00004167"/>
    </source>
</evidence>
<sequence>MSHNQPQAYDDQSKDTAVGPYLAPPPATVHKGYSQNVPQNRETKFKGSGFWRGCCAGWCCYCCLDICF</sequence>
<reference evidence="11" key="4">
    <citation type="submission" date="2015-04" db="UniProtKB">
        <authorList>
            <consortium name="EnsemblPlants"/>
        </authorList>
    </citation>
    <scope>IDENTIFICATION</scope>
    <source>
        <strain evidence="11">cv. Jemalong A17</strain>
    </source>
</reference>
<evidence type="ECO:0000256" key="2">
    <source>
        <dbReference type="ARBA" id="ARBA00009444"/>
    </source>
</evidence>
<organism evidence="8 12">
    <name type="scientific">Medicago truncatula</name>
    <name type="common">Barrel medic</name>
    <name type="synonym">Medicago tribuloides</name>
    <dbReference type="NCBI Taxonomy" id="3880"/>
    <lineage>
        <taxon>Eukaryota</taxon>
        <taxon>Viridiplantae</taxon>
        <taxon>Streptophyta</taxon>
        <taxon>Embryophyta</taxon>
        <taxon>Tracheophyta</taxon>
        <taxon>Spermatophyta</taxon>
        <taxon>Magnoliopsida</taxon>
        <taxon>eudicotyledons</taxon>
        <taxon>Gunneridae</taxon>
        <taxon>Pentapetalae</taxon>
        <taxon>rosids</taxon>
        <taxon>fabids</taxon>
        <taxon>Fabales</taxon>
        <taxon>Fabaceae</taxon>
        <taxon>Papilionoideae</taxon>
        <taxon>50 kb inversion clade</taxon>
        <taxon>NPAAA clade</taxon>
        <taxon>Hologalegina</taxon>
        <taxon>IRL clade</taxon>
        <taxon>Trifolieae</taxon>
        <taxon>Medicago</taxon>
    </lineage>
</organism>
<dbReference type="PaxDb" id="3880-AES91381"/>
<reference evidence="8 12" key="1">
    <citation type="journal article" date="2011" name="Nature">
        <title>The Medicago genome provides insight into the evolution of rhizobial symbioses.</title>
        <authorList>
            <person name="Young N.D."/>
            <person name="Debelle F."/>
            <person name="Oldroyd G.E."/>
            <person name="Geurts R."/>
            <person name="Cannon S.B."/>
            <person name="Udvardi M.K."/>
            <person name="Benedito V.A."/>
            <person name="Mayer K.F."/>
            <person name="Gouzy J."/>
            <person name="Schoof H."/>
            <person name="Van de Peer Y."/>
            <person name="Proost S."/>
            <person name="Cook D.R."/>
            <person name="Meyers B.C."/>
            <person name="Spannagl M."/>
            <person name="Cheung F."/>
            <person name="De Mita S."/>
            <person name="Krishnakumar V."/>
            <person name="Gundlach H."/>
            <person name="Zhou S."/>
            <person name="Mudge J."/>
            <person name="Bharti A.K."/>
            <person name="Murray J.D."/>
            <person name="Naoumkina M.A."/>
            <person name="Rosen B."/>
            <person name="Silverstein K.A."/>
            <person name="Tang H."/>
            <person name="Rombauts S."/>
            <person name="Zhao P.X."/>
            <person name="Zhou P."/>
            <person name="Barbe V."/>
            <person name="Bardou P."/>
            <person name="Bechner M."/>
            <person name="Bellec A."/>
            <person name="Berger A."/>
            <person name="Berges H."/>
            <person name="Bidwell S."/>
            <person name="Bisseling T."/>
            <person name="Choisne N."/>
            <person name="Couloux A."/>
            <person name="Denny R."/>
            <person name="Deshpande S."/>
            <person name="Dai X."/>
            <person name="Doyle J.J."/>
            <person name="Dudez A.M."/>
            <person name="Farmer A.D."/>
            <person name="Fouteau S."/>
            <person name="Franken C."/>
            <person name="Gibelin C."/>
            <person name="Gish J."/>
            <person name="Goldstein S."/>
            <person name="Gonzalez A.J."/>
            <person name="Green P.J."/>
            <person name="Hallab A."/>
            <person name="Hartog M."/>
            <person name="Hua A."/>
            <person name="Humphray S.J."/>
            <person name="Jeong D.H."/>
            <person name="Jing Y."/>
            <person name="Jocker A."/>
            <person name="Kenton S.M."/>
            <person name="Kim D.J."/>
            <person name="Klee K."/>
            <person name="Lai H."/>
            <person name="Lang C."/>
            <person name="Lin S."/>
            <person name="Macmil S.L."/>
            <person name="Magdelenat G."/>
            <person name="Matthews L."/>
            <person name="McCorrison J."/>
            <person name="Monaghan E.L."/>
            <person name="Mun J.H."/>
            <person name="Najar F.Z."/>
            <person name="Nicholson C."/>
            <person name="Noirot C."/>
            <person name="O'Bleness M."/>
            <person name="Paule C.R."/>
            <person name="Poulain J."/>
            <person name="Prion F."/>
            <person name="Qin B."/>
            <person name="Qu C."/>
            <person name="Retzel E.F."/>
            <person name="Riddle C."/>
            <person name="Sallet E."/>
            <person name="Samain S."/>
            <person name="Samson N."/>
            <person name="Sanders I."/>
            <person name="Saurat O."/>
            <person name="Scarpelli C."/>
            <person name="Schiex T."/>
            <person name="Segurens B."/>
            <person name="Severin A.J."/>
            <person name="Sherrier D.J."/>
            <person name="Shi R."/>
            <person name="Sims S."/>
            <person name="Singer S.R."/>
            <person name="Sinharoy S."/>
            <person name="Sterck L."/>
            <person name="Viollet A."/>
            <person name="Wang B.B."/>
            <person name="Wang K."/>
            <person name="Wang M."/>
            <person name="Wang X."/>
            <person name="Warfsmann J."/>
            <person name="Weissenbach J."/>
            <person name="White D.D."/>
            <person name="White J.D."/>
            <person name="Wiley G.B."/>
            <person name="Wincker P."/>
            <person name="Xing Y."/>
            <person name="Yang L."/>
            <person name="Yao Z."/>
            <person name="Ying F."/>
            <person name="Zhai J."/>
            <person name="Zhou L."/>
            <person name="Zuber A."/>
            <person name="Denarie J."/>
            <person name="Dixon R.A."/>
            <person name="May G.D."/>
            <person name="Schwartz D.C."/>
            <person name="Rogers J."/>
            <person name="Quetier F."/>
            <person name="Town C.D."/>
            <person name="Roe B.A."/>
        </authorList>
    </citation>
    <scope>NUCLEOTIDE SEQUENCE [LARGE SCALE GENOMIC DNA]</scope>
    <source>
        <strain evidence="8">A17</strain>
        <strain evidence="11 12">cv. Jemalong A17</strain>
    </source>
</reference>
<accession>G7JU39</accession>
<dbReference type="eggNOG" id="ENOG502T27Z">
    <property type="taxonomic scope" value="Eukaryota"/>
</dbReference>
<dbReference type="OMA" id="QPQVWNS"/>
<dbReference type="Proteomes" id="UP000002051">
    <property type="component" value="Chromosome 4"/>
</dbReference>
<dbReference type="EMBL" id="BT134212">
    <property type="protein sequence ID" value="AFK34007.1"/>
    <property type="molecule type" value="mRNA"/>
</dbReference>
<reference evidence="13" key="5">
    <citation type="journal article" date="2018" name="Nat. Plants">
        <title>Whole-genome landscape of Medicago truncatula symbiotic genes.</title>
        <authorList>
            <person name="Pecrix Y."/>
            <person name="Staton S.E."/>
            <person name="Sallet E."/>
            <person name="Lelandais-Briere C."/>
            <person name="Moreau S."/>
            <person name="Carrere S."/>
            <person name="Blein T."/>
            <person name="Jardinaud M.F."/>
            <person name="Latrasse D."/>
            <person name="Zouine M."/>
            <person name="Zahm M."/>
            <person name="Kreplak J."/>
            <person name="Mayjonade B."/>
            <person name="Satge C."/>
            <person name="Perez M."/>
            <person name="Cauet S."/>
            <person name="Marande W."/>
            <person name="Chantry-Darmon C."/>
            <person name="Lopez-Roques C."/>
            <person name="Bouchez O."/>
            <person name="Berard A."/>
            <person name="Debelle F."/>
            <person name="Munos S."/>
            <person name="Bendahmane A."/>
            <person name="Berges H."/>
            <person name="Niebel A."/>
            <person name="Buitink J."/>
            <person name="Frugier F."/>
            <person name="Benhamed M."/>
            <person name="Crespi M."/>
            <person name="Gouzy J."/>
            <person name="Gamas P."/>
        </authorList>
    </citation>
    <scope>NUCLEOTIDE SEQUENCE [LARGE SCALE GENOMIC DNA]</scope>
    <source>
        <strain evidence="13">cv. Jemalong A17</strain>
    </source>
</reference>
<dbReference type="EnsemblPlants" id="AES91381">
    <property type="protein sequence ID" value="AES91381"/>
    <property type="gene ID" value="MTR_4g112890"/>
</dbReference>
<feature type="region of interest" description="Disordered" evidence="6">
    <location>
        <begin position="1"/>
        <end position="35"/>
    </location>
</feature>
<dbReference type="InterPro" id="IPR044850">
    <property type="entry name" value="WIH1-like"/>
</dbReference>
<evidence type="ECO:0000313" key="11">
    <source>
        <dbReference type="EnsemblPlants" id="AES91381"/>
    </source>
</evidence>
<comment type="similarity">
    <text evidence="2">Belongs to the CYSTM1 family.</text>
</comment>